<evidence type="ECO:0000256" key="3">
    <source>
        <dbReference type="ARBA" id="ARBA00023015"/>
    </source>
</evidence>
<dbReference type="GO" id="GO:0003677">
    <property type="term" value="F:DNA binding"/>
    <property type="evidence" value="ECO:0007669"/>
    <property type="project" value="InterPro"/>
</dbReference>
<dbReference type="CDD" id="cd12148">
    <property type="entry name" value="fungal_TF_MHR"/>
    <property type="match status" value="1"/>
</dbReference>
<evidence type="ECO:0000256" key="4">
    <source>
        <dbReference type="ARBA" id="ARBA00023163"/>
    </source>
</evidence>
<dbReference type="GO" id="GO:0006351">
    <property type="term" value="P:DNA-templated transcription"/>
    <property type="evidence" value="ECO:0007669"/>
    <property type="project" value="InterPro"/>
</dbReference>
<keyword evidence="3" id="KW-0805">Transcription regulation</keyword>
<dbReference type="GO" id="GO:0000981">
    <property type="term" value="F:DNA-binding transcription factor activity, RNA polymerase II-specific"/>
    <property type="evidence" value="ECO:0007669"/>
    <property type="project" value="InterPro"/>
</dbReference>
<dbReference type="Proteomes" id="UP001172673">
    <property type="component" value="Unassembled WGS sequence"/>
</dbReference>
<proteinExistence type="predicted"/>
<evidence type="ECO:0000256" key="5">
    <source>
        <dbReference type="ARBA" id="ARBA00023242"/>
    </source>
</evidence>
<dbReference type="GO" id="GO:0005634">
    <property type="term" value="C:nucleus"/>
    <property type="evidence" value="ECO:0007669"/>
    <property type="project" value="UniProtKB-SubCell"/>
</dbReference>
<gene>
    <name evidence="7" type="ORF">H2200_006520</name>
</gene>
<evidence type="ECO:0000256" key="1">
    <source>
        <dbReference type="ARBA" id="ARBA00004123"/>
    </source>
</evidence>
<accession>A0AA38X8J0</accession>
<comment type="caution">
    <text evidence="7">The sequence shown here is derived from an EMBL/GenBank/DDBJ whole genome shotgun (WGS) entry which is preliminary data.</text>
</comment>
<dbReference type="GO" id="GO:0008270">
    <property type="term" value="F:zinc ion binding"/>
    <property type="evidence" value="ECO:0007669"/>
    <property type="project" value="InterPro"/>
</dbReference>
<dbReference type="InterPro" id="IPR050815">
    <property type="entry name" value="TF_fung"/>
</dbReference>
<comment type="subcellular location">
    <subcellularLocation>
        <location evidence="1">Nucleus</location>
    </subcellularLocation>
</comment>
<protein>
    <recommendedName>
        <fullName evidence="6">Xylanolytic transcriptional activator regulatory domain-containing protein</fullName>
    </recommendedName>
</protein>
<keyword evidence="5" id="KW-0539">Nucleus</keyword>
<keyword evidence="2" id="KW-0479">Metal-binding</keyword>
<sequence>MVLTDDIQTFVHGIPIEREFVGIYFNSIHPWMPFLSEKLFMERVLSPLGPARPESTMLVATVKLIALPPPNLVARSAIYKSIKANLLSAEALGLLELKIFQSLVLLSLYELGHAIYPEAYMTIGHCIRYGHSLGLEKTVEQDSPAGLDNLEAEERRRSWWAIVVLEHLMTLGCVDRASPVGHPKNTSLLPADDMVWEVDGQQDVIQHRLCDPPTATMGRFCLTAQAAILLGKVFMQIHDPANDEGMRDHEARVLENTIAALTEVSLQEGRLRGVGVCSPTTICYR</sequence>
<reference evidence="7" key="1">
    <citation type="submission" date="2022-10" db="EMBL/GenBank/DDBJ databases">
        <title>Culturing micro-colonial fungi from biological soil crusts in the Mojave desert and describing Neophaeococcomyces mojavensis, and introducing the new genera and species Taxawa tesnikishii.</title>
        <authorList>
            <person name="Kurbessoian T."/>
            <person name="Stajich J.E."/>
        </authorList>
    </citation>
    <scope>NUCLEOTIDE SEQUENCE</scope>
    <source>
        <strain evidence="7">TK_41</strain>
    </source>
</reference>
<keyword evidence="8" id="KW-1185">Reference proteome</keyword>
<dbReference type="InterPro" id="IPR007219">
    <property type="entry name" value="XnlR_reg_dom"/>
</dbReference>
<dbReference type="PANTHER" id="PTHR47338:SF20">
    <property type="entry name" value="ZN(II)2CYS6 TRANSCRIPTION FACTOR (EUROFUNG)"/>
    <property type="match status" value="1"/>
</dbReference>
<dbReference type="PANTHER" id="PTHR47338">
    <property type="entry name" value="ZN(II)2CYS6 TRANSCRIPTION FACTOR (EUROFUNG)-RELATED"/>
    <property type="match status" value="1"/>
</dbReference>
<organism evidence="7 8">
    <name type="scientific">Cladophialophora chaetospira</name>
    <dbReference type="NCBI Taxonomy" id="386627"/>
    <lineage>
        <taxon>Eukaryota</taxon>
        <taxon>Fungi</taxon>
        <taxon>Dikarya</taxon>
        <taxon>Ascomycota</taxon>
        <taxon>Pezizomycotina</taxon>
        <taxon>Eurotiomycetes</taxon>
        <taxon>Chaetothyriomycetidae</taxon>
        <taxon>Chaetothyriales</taxon>
        <taxon>Herpotrichiellaceae</taxon>
        <taxon>Cladophialophora</taxon>
    </lineage>
</organism>
<evidence type="ECO:0000313" key="7">
    <source>
        <dbReference type="EMBL" id="KAJ9608749.1"/>
    </source>
</evidence>
<feature type="domain" description="Xylanolytic transcriptional activator regulatory" evidence="6">
    <location>
        <begin position="22"/>
        <end position="197"/>
    </location>
</feature>
<dbReference type="AlphaFoldDB" id="A0AA38X8J0"/>
<dbReference type="EMBL" id="JAPDRK010000009">
    <property type="protein sequence ID" value="KAJ9608749.1"/>
    <property type="molecule type" value="Genomic_DNA"/>
</dbReference>
<dbReference type="Pfam" id="PF04082">
    <property type="entry name" value="Fungal_trans"/>
    <property type="match status" value="1"/>
</dbReference>
<name>A0AA38X8J0_9EURO</name>
<evidence type="ECO:0000313" key="8">
    <source>
        <dbReference type="Proteomes" id="UP001172673"/>
    </source>
</evidence>
<keyword evidence="4" id="KW-0804">Transcription</keyword>
<evidence type="ECO:0000259" key="6">
    <source>
        <dbReference type="Pfam" id="PF04082"/>
    </source>
</evidence>
<evidence type="ECO:0000256" key="2">
    <source>
        <dbReference type="ARBA" id="ARBA00022723"/>
    </source>
</evidence>